<keyword evidence="3" id="KW-1185">Reference proteome</keyword>
<dbReference type="EMBL" id="JAPCHZ010000002">
    <property type="protein sequence ID" value="MCW4451778.1"/>
    <property type="molecule type" value="Genomic_DNA"/>
</dbReference>
<sequence>MIFNENDKTYDMQSRAEMALYEVIDPELMVNIMDLGMVYEINFPEENKVQVVMTLTSQFCPMGDAIKTGVQNALETEFPGIEVEIELTFSPAWNYDCVSQEGMMQLQNR</sequence>
<proteinExistence type="predicted"/>
<dbReference type="Proteomes" id="UP001209107">
    <property type="component" value="Unassembled WGS sequence"/>
</dbReference>
<organism evidence="2 3">
    <name type="scientific">Kaistella yananensis</name>
    <dbReference type="NCBI Taxonomy" id="2989820"/>
    <lineage>
        <taxon>Bacteria</taxon>
        <taxon>Pseudomonadati</taxon>
        <taxon>Bacteroidota</taxon>
        <taxon>Flavobacteriia</taxon>
        <taxon>Flavobacteriales</taxon>
        <taxon>Weeksellaceae</taxon>
        <taxon>Chryseobacterium group</taxon>
        <taxon>Kaistella</taxon>
    </lineage>
</organism>
<dbReference type="InterPro" id="IPR002744">
    <property type="entry name" value="MIP18-like"/>
</dbReference>
<name>A0ABT3JLW6_9FLAO</name>
<gene>
    <name evidence="2" type="ORF">OK344_06105</name>
</gene>
<evidence type="ECO:0000259" key="1">
    <source>
        <dbReference type="Pfam" id="PF01883"/>
    </source>
</evidence>
<feature type="domain" description="MIP18 family-like" evidence="1">
    <location>
        <begin position="17"/>
        <end position="83"/>
    </location>
</feature>
<protein>
    <submittedName>
        <fullName evidence="2">Metal-sulfur cluster assembly factor</fullName>
    </submittedName>
</protein>
<reference evidence="2 3" key="1">
    <citation type="submission" date="2022-10" db="EMBL/GenBank/DDBJ databases">
        <title>Kaistella sp. BT-6-1-3.</title>
        <authorList>
            <person name="Ai J."/>
            <person name="Deng Z."/>
        </authorList>
    </citation>
    <scope>NUCLEOTIDE SEQUENCE [LARGE SCALE GENOMIC DNA]</scope>
    <source>
        <strain evidence="2 3">BT6-1-3</strain>
    </source>
</reference>
<dbReference type="RefSeq" id="WP_265143947.1">
    <property type="nucleotide sequence ID" value="NZ_JAPCHZ010000002.1"/>
</dbReference>
<evidence type="ECO:0000313" key="2">
    <source>
        <dbReference type="EMBL" id="MCW4451778.1"/>
    </source>
</evidence>
<dbReference type="Gene3D" id="3.30.300.130">
    <property type="entry name" value="Fe-S cluster assembly (FSCA)"/>
    <property type="match status" value="1"/>
</dbReference>
<dbReference type="PANTHER" id="PTHR42831:SF1">
    <property type="entry name" value="FE-S PROTEIN MATURATION AUXILIARY FACTOR YITW"/>
    <property type="match status" value="1"/>
</dbReference>
<dbReference type="SUPFAM" id="SSF117916">
    <property type="entry name" value="Fe-S cluster assembly (FSCA) domain-like"/>
    <property type="match status" value="1"/>
</dbReference>
<dbReference type="InterPro" id="IPR052339">
    <property type="entry name" value="Fe-S_Maturation_MIP18"/>
</dbReference>
<dbReference type="InterPro" id="IPR034904">
    <property type="entry name" value="FSCA_dom_sf"/>
</dbReference>
<comment type="caution">
    <text evidence="2">The sequence shown here is derived from an EMBL/GenBank/DDBJ whole genome shotgun (WGS) entry which is preliminary data.</text>
</comment>
<accession>A0ABT3JLW6</accession>
<evidence type="ECO:0000313" key="3">
    <source>
        <dbReference type="Proteomes" id="UP001209107"/>
    </source>
</evidence>
<dbReference type="PANTHER" id="PTHR42831">
    <property type="entry name" value="FE-S PROTEIN MATURATION AUXILIARY FACTOR YITW"/>
    <property type="match status" value="1"/>
</dbReference>
<dbReference type="Pfam" id="PF01883">
    <property type="entry name" value="FeS_assembly_P"/>
    <property type="match status" value="1"/>
</dbReference>